<dbReference type="SMART" id="SM00954">
    <property type="entry name" value="RelA_SpoT"/>
    <property type="match status" value="1"/>
</dbReference>
<dbReference type="InterPro" id="IPR043519">
    <property type="entry name" value="NT_sf"/>
</dbReference>
<proteinExistence type="predicted"/>
<evidence type="ECO:0000313" key="2">
    <source>
        <dbReference type="EMBL" id="SIT89840.1"/>
    </source>
</evidence>
<feature type="domain" description="RelA/SpoT" evidence="1">
    <location>
        <begin position="72"/>
        <end position="213"/>
    </location>
</feature>
<dbReference type="GO" id="GO:0015969">
    <property type="term" value="P:guanosine tetraphosphate metabolic process"/>
    <property type="evidence" value="ECO:0007669"/>
    <property type="project" value="InterPro"/>
</dbReference>
<name>A0A1R3XEX3_9BACT</name>
<sequence length="289" mass="33806">MTNHNLPDKATVPFILTALGVEEERLRAQGIAPETLATIYNDFVQRQQELNTIGAQVIATLQQAREVHVLRYRVKDPLHLLRKVIRKKDEYPERSIDGLNYMDWINDLVGVRAIHLYKEAWRTTGQFIQDVWELKRPPIAYVHPEEDKAVVQQYQEAGFDIRPHSNGYRALHYVISTQPYKQRYYIEIQLRTLFEEGWSEIDHAIRYPDQHCNAIVRDLLTILNRFTGQADSIATFIQIMLEQIQTRIPLSMEQHHLLQDQLAALPITEEERQKLLQHLKRLSAGDQTP</sequence>
<protein>
    <submittedName>
        <fullName evidence="2">PpGpp synthetase catalytic domain-containing protein (RelA/SpoT-type nucleotidyltranferase)</fullName>
    </submittedName>
</protein>
<dbReference type="EMBL" id="FTPP01000002">
    <property type="protein sequence ID" value="SIT89840.1"/>
    <property type="molecule type" value="Genomic_DNA"/>
</dbReference>
<dbReference type="InterPro" id="IPR007685">
    <property type="entry name" value="RelA_SpoT"/>
</dbReference>
<organism evidence="2 3">
    <name type="scientific">Pontibacter indicus</name>
    <dbReference type="NCBI Taxonomy" id="1317125"/>
    <lineage>
        <taxon>Bacteria</taxon>
        <taxon>Pseudomonadati</taxon>
        <taxon>Bacteroidota</taxon>
        <taxon>Cytophagia</taxon>
        <taxon>Cytophagales</taxon>
        <taxon>Hymenobacteraceae</taxon>
        <taxon>Pontibacter</taxon>
    </lineage>
</organism>
<dbReference type="RefSeq" id="WP_076668720.1">
    <property type="nucleotide sequence ID" value="NZ_FTPP01000002.1"/>
</dbReference>
<dbReference type="OrthoDB" id="9801824at2"/>
<dbReference type="AlphaFoldDB" id="A0A1R3XEX3"/>
<gene>
    <name evidence="2" type="ORF">SAMN05444128_2140</name>
</gene>
<dbReference type="Gene3D" id="3.30.460.10">
    <property type="entry name" value="Beta Polymerase, domain 2"/>
    <property type="match status" value="1"/>
</dbReference>
<dbReference type="Pfam" id="PF04607">
    <property type="entry name" value="RelA_SpoT"/>
    <property type="match status" value="1"/>
</dbReference>
<dbReference type="PANTHER" id="PTHR41773:SF1">
    <property type="entry name" value="RELA_SPOT DOMAIN-CONTAINING PROTEIN"/>
    <property type="match status" value="1"/>
</dbReference>
<keyword evidence="3" id="KW-1185">Reference proteome</keyword>
<dbReference type="SUPFAM" id="SSF81301">
    <property type="entry name" value="Nucleotidyltransferase"/>
    <property type="match status" value="1"/>
</dbReference>
<evidence type="ECO:0000313" key="3">
    <source>
        <dbReference type="Proteomes" id="UP000187181"/>
    </source>
</evidence>
<evidence type="ECO:0000259" key="1">
    <source>
        <dbReference type="SMART" id="SM00954"/>
    </source>
</evidence>
<dbReference type="STRING" id="1317125.SAMN05444128_2140"/>
<dbReference type="Proteomes" id="UP000187181">
    <property type="component" value="Unassembled WGS sequence"/>
</dbReference>
<dbReference type="PANTHER" id="PTHR41773">
    <property type="entry name" value="GTP PYROPHOSPHATASE-RELATED"/>
    <property type="match status" value="1"/>
</dbReference>
<dbReference type="CDD" id="cd05399">
    <property type="entry name" value="NT_Rel-Spo_like"/>
    <property type="match status" value="1"/>
</dbReference>
<accession>A0A1R3XEX3</accession>
<reference evidence="3" key="1">
    <citation type="submission" date="2017-01" db="EMBL/GenBank/DDBJ databases">
        <authorList>
            <person name="Varghese N."/>
            <person name="Submissions S."/>
        </authorList>
    </citation>
    <scope>NUCLEOTIDE SEQUENCE [LARGE SCALE GENOMIC DNA]</scope>
    <source>
        <strain evidence="3">LP100</strain>
    </source>
</reference>